<gene>
    <name evidence="4" type="ORF">F4U95_07405</name>
    <name evidence="3" type="ORF">F4U96_07455</name>
</gene>
<feature type="signal peptide" evidence="2">
    <location>
        <begin position="1"/>
        <end position="20"/>
    </location>
</feature>
<evidence type="ECO:0000313" key="5">
    <source>
        <dbReference type="Proteomes" id="UP000325933"/>
    </source>
</evidence>
<dbReference type="EMBL" id="VYQA01000004">
    <property type="protein sequence ID" value="KAA9031553.1"/>
    <property type="molecule type" value="Genomic_DNA"/>
</dbReference>
<evidence type="ECO:0000313" key="4">
    <source>
        <dbReference type="EMBL" id="KAA9031553.1"/>
    </source>
</evidence>
<evidence type="ECO:0000256" key="1">
    <source>
        <dbReference type="SAM" id="MobiDB-lite"/>
    </source>
</evidence>
<evidence type="ECO:0000256" key="2">
    <source>
        <dbReference type="SAM" id="SignalP"/>
    </source>
</evidence>
<comment type="caution">
    <text evidence="4">The sequence shown here is derived from an EMBL/GenBank/DDBJ whole genome shotgun (WGS) entry which is preliminary data.</text>
</comment>
<dbReference type="RefSeq" id="WP_150425263.1">
    <property type="nucleotide sequence ID" value="NZ_VYQA01000004.1"/>
</dbReference>
<dbReference type="Proteomes" id="UP000325933">
    <property type="component" value="Unassembled WGS sequence"/>
</dbReference>
<proteinExistence type="predicted"/>
<keyword evidence="2" id="KW-0732">Signal</keyword>
<organism evidence="4 5">
    <name type="scientific">Sphingobium limneticum</name>
    <dbReference type="NCBI Taxonomy" id="1007511"/>
    <lineage>
        <taxon>Bacteria</taxon>
        <taxon>Pseudomonadati</taxon>
        <taxon>Pseudomonadota</taxon>
        <taxon>Alphaproteobacteria</taxon>
        <taxon>Sphingomonadales</taxon>
        <taxon>Sphingomonadaceae</taxon>
        <taxon>Sphingobium</taxon>
    </lineage>
</organism>
<sequence length="144" mass="14788">MKRFLLLFALAAASPLAAQEADEDALMATYRAKTQVIRPCDRSGGAIVVCGNRAERNAKERLPLPREADSSGILRGDAPRASATPAKQGSCGVVGGQAAGCVGGWNAAKTLDGAIKAVTAIVDPDADLALPPPLPDRFKGAGQH</sequence>
<feature type="chain" id="PRO_5023840703" evidence="2">
    <location>
        <begin position="21"/>
        <end position="144"/>
    </location>
</feature>
<feature type="region of interest" description="Disordered" evidence="1">
    <location>
        <begin position="64"/>
        <end position="89"/>
    </location>
</feature>
<dbReference type="Proteomes" id="UP000326364">
    <property type="component" value="Unassembled WGS sequence"/>
</dbReference>
<protein>
    <submittedName>
        <fullName evidence="4">Uncharacterized protein</fullName>
    </submittedName>
</protein>
<evidence type="ECO:0000313" key="6">
    <source>
        <dbReference type="Proteomes" id="UP000326364"/>
    </source>
</evidence>
<evidence type="ECO:0000313" key="3">
    <source>
        <dbReference type="EMBL" id="KAA9018981.1"/>
    </source>
</evidence>
<keyword evidence="6" id="KW-1185">Reference proteome</keyword>
<reference evidence="5 6" key="1">
    <citation type="submission" date="2019-09" db="EMBL/GenBank/DDBJ databases">
        <authorList>
            <person name="Feng G."/>
        </authorList>
    </citation>
    <scope>NUCLEOTIDE SEQUENCE [LARGE SCALE GENOMIC DNA]</scope>
    <source>
        <strain evidence="4 5">KACC 19283</strain>
        <strain evidence="3 6">KACC 19284</strain>
    </source>
</reference>
<name>A0A5J5I9B1_9SPHN</name>
<dbReference type="EMBL" id="VYQB01000004">
    <property type="protein sequence ID" value="KAA9018981.1"/>
    <property type="molecule type" value="Genomic_DNA"/>
</dbReference>
<dbReference type="AlphaFoldDB" id="A0A5J5I9B1"/>
<accession>A0A5J5I9B1</accession>